<gene>
    <name evidence="2" type="ORF">PEVE_00044076</name>
</gene>
<dbReference type="Proteomes" id="UP001159427">
    <property type="component" value="Unassembled WGS sequence"/>
</dbReference>
<name>A0ABN8PPL4_9CNID</name>
<dbReference type="EMBL" id="CALNXI010000919">
    <property type="protein sequence ID" value="CAH3146853.1"/>
    <property type="molecule type" value="Genomic_DNA"/>
</dbReference>
<reference evidence="2 3" key="1">
    <citation type="submission" date="2022-05" db="EMBL/GenBank/DDBJ databases">
        <authorList>
            <consortium name="Genoscope - CEA"/>
            <person name="William W."/>
        </authorList>
    </citation>
    <scope>NUCLEOTIDE SEQUENCE [LARGE SCALE GENOMIC DNA]</scope>
</reference>
<dbReference type="InterPro" id="IPR043136">
    <property type="entry name" value="B30.2/SPRY_sf"/>
</dbReference>
<keyword evidence="3" id="KW-1185">Reference proteome</keyword>
<dbReference type="Gene3D" id="2.60.120.920">
    <property type="match status" value="1"/>
</dbReference>
<evidence type="ECO:0000313" key="2">
    <source>
        <dbReference type="EMBL" id="CAH3146853.1"/>
    </source>
</evidence>
<evidence type="ECO:0000256" key="1">
    <source>
        <dbReference type="SAM" id="Phobius"/>
    </source>
</evidence>
<keyword evidence="1" id="KW-1133">Transmembrane helix</keyword>
<feature type="non-terminal residue" evidence="2">
    <location>
        <position position="1"/>
    </location>
</feature>
<feature type="transmembrane region" description="Helical" evidence="1">
    <location>
        <begin position="32"/>
        <end position="54"/>
    </location>
</feature>
<keyword evidence="1" id="KW-0472">Membrane</keyword>
<evidence type="ECO:0000313" key="3">
    <source>
        <dbReference type="Proteomes" id="UP001159427"/>
    </source>
</evidence>
<organism evidence="2 3">
    <name type="scientific">Porites evermanni</name>
    <dbReference type="NCBI Taxonomy" id="104178"/>
    <lineage>
        <taxon>Eukaryota</taxon>
        <taxon>Metazoa</taxon>
        <taxon>Cnidaria</taxon>
        <taxon>Anthozoa</taxon>
        <taxon>Hexacorallia</taxon>
        <taxon>Scleractinia</taxon>
        <taxon>Fungiina</taxon>
        <taxon>Poritidae</taxon>
        <taxon>Porites</taxon>
    </lineage>
</organism>
<protein>
    <submittedName>
        <fullName evidence="2">Uncharacterized protein</fullName>
    </submittedName>
</protein>
<keyword evidence="1" id="KW-0812">Transmembrane</keyword>
<sequence>KIVTHLAWSLLDLSEGLTPLKSADSFSETIALLLYAGYLVLALILLINMLIALLSNTYQRVQVRIQLLKGYFSCLLNQSVNFPPDILEQVLDDVENTECMVNQVLYKSFTKQQGSDKALLPVGQEAWEAHEAILVDGYLITRQPYVSNVNRCGVRYRKPFSRRFPHFEVMILESGETRWLGIGVVFGDYSTELMPGWRKGTVGYHTDDRKIYDTQERNNGRKTIGLQTGVLINEGLVLHWKMPLAA</sequence>
<comment type="caution">
    <text evidence="2">The sequence shown here is derived from an EMBL/GenBank/DDBJ whole genome shotgun (WGS) entry which is preliminary data.</text>
</comment>
<accession>A0ABN8PPL4</accession>
<proteinExistence type="predicted"/>